<feature type="transmembrane region" description="Helical" evidence="18">
    <location>
        <begin position="73"/>
        <end position="95"/>
    </location>
</feature>
<evidence type="ECO:0000256" key="6">
    <source>
        <dbReference type="ARBA" id="ARBA00022475"/>
    </source>
</evidence>
<keyword evidence="7" id="KW-0444">Lipid biosynthesis</keyword>
<name>A0ABY8FZS8_9ACTO</name>
<feature type="transmembrane region" description="Helical" evidence="18">
    <location>
        <begin position="131"/>
        <end position="148"/>
    </location>
</feature>
<proteinExistence type="predicted"/>
<keyword evidence="15" id="KW-0464">Manganese</keyword>
<reference evidence="19 20" key="1">
    <citation type="submission" date="2023-03" db="EMBL/GenBank/DDBJ databases">
        <title>Complete genome of Arcanobacterium canis strain DSM 25104 isolated in 2010 from a canine otitis externa in Germany.</title>
        <authorList>
            <person name="Borowiak M."/>
            <person name="Kreitlow A."/>
            <person name="Malorny B."/>
            <person name="Laemmler C."/>
            <person name="Prenger-Berninghoff E."/>
            <person name="Ploetz M."/>
            <person name="Abdulmawjood A."/>
        </authorList>
    </citation>
    <scope>NUCLEOTIDE SEQUENCE [LARGE SCALE GENOMIC DNA]</scope>
    <source>
        <strain evidence="19 20">DSM 25104</strain>
    </source>
</reference>
<keyword evidence="9" id="KW-0808">Transferase</keyword>
<feature type="transmembrane region" description="Helical" evidence="18">
    <location>
        <begin position="209"/>
        <end position="230"/>
    </location>
</feature>
<evidence type="ECO:0000256" key="15">
    <source>
        <dbReference type="ARBA" id="ARBA00023211"/>
    </source>
</evidence>
<dbReference type="PROSITE" id="PS51257">
    <property type="entry name" value="PROKAR_LIPOPROTEIN"/>
    <property type="match status" value="1"/>
</dbReference>
<evidence type="ECO:0000256" key="14">
    <source>
        <dbReference type="ARBA" id="ARBA00023209"/>
    </source>
</evidence>
<evidence type="ECO:0000256" key="10">
    <source>
        <dbReference type="ARBA" id="ARBA00022692"/>
    </source>
</evidence>
<keyword evidence="16" id="KW-1208">Phospholipid metabolism</keyword>
<organism evidence="19 20">
    <name type="scientific">Arcanobacterium canis</name>
    <dbReference type="NCBI Taxonomy" id="999183"/>
    <lineage>
        <taxon>Bacteria</taxon>
        <taxon>Bacillati</taxon>
        <taxon>Actinomycetota</taxon>
        <taxon>Actinomycetes</taxon>
        <taxon>Actinomycetales</taxon>
        <taxon>Actinomycetaceae</taxon>
        <taxon>Arcanobacterium</taxon>
    </lineage>
</organism>
<dbReference type="Pfam" id="PF01066">
    <property type="entry name" value="CDP-OH_P_transf"/>
    <property type="match status" value="1"/>
</dbReference>
<dbReference type="RefSeq" id="WP_278013112.1">
    <property type="nucleotide sequence ID" value="NZ_CP121208.1"/>
</dbReference>
<dbReference type="EC" id="2.7.8.24" evidence="4"/>
<evidence type="ECO:0000256" key="16">
    <source>
        <dbReference type="ARBA" id="ARBA00023264"/>
    </source>
</evidence>
<sequence>MNYTWKQKIAAWAVHALTMSGLVFACLAALSLMHGELKMMWLYLGIAMLIDGIDGTFARAAKVREVIPWFNGSVVDIAVDYITWSFLPALFMYLYLPFGHAVLAFVAMIAVVTSSMFCYANEGEKSSDNYFVGFPAAWNIVAVCLWILHVPGWLNVVIVAVLVILTFIPTYYTHPFRVKKMMIANIVVSLVWVGATAGLVATYGTQPLWLHITFWVSGLWFLVTGAIRTVTGQDAAAQLS</sequence>
<dbReference type="InterPro" id="IPR000462">
    <property type="entry name" value="CDP-OH_P_trans"/>
</dbReference>
<keyword evidence="8" id="KW-0997">Cell inner membrane</keyword>
<keyword evidence="6" id="KW-1003">Cell membrane</keyword>
<evidence type="ECO:0000313" key="19">
    <source>
        <dbReference type="EMBL" id="WFM83717.1"/>
    </source>
</evidence>
<keyword evidence="14" id="KW-0594">Phospholipid biosynthesis</keyword>
<feature type="transmembrane region" description="Helical" evidence="18">
    <location>
        <begin position="154"/>
        <end position="172"/>
    </location>
</feature>
<comment type="catalytic activity">
    <reaction evidence="1">
        <text>a CDP-1,2-diacyl-sn-glycerol + choline = a 1,2-diacyl-sn-glycero-3-phosphocholine + CMP + H(+)</text>
        <dbReference type="Rhea" id="RHEA:14597"/>
        <dbReference type="ChEBI" id="CHEBI:15354"/>
        <dbReference type="ChEBI" id="CHEBI:15378"/>
        <dbReference type="ChEBI" id="CHEBI:57643"/>
        <dbReference type="ChEBI" id="CHEBI:58332"/>
        <dbReference type="ChEBI" id="CHEBI:60377"/>
        <dbReference type="EC" id="2.7.8.24"/>
    </reaction>
</comment>
<dbReference type="EMBL" id="CP121208">
    <property type="protein sequence ID" value="WFM83717.1"/>
    <property type="molecule type" value="Genomic_DNA"/>
</dbReference>
<evidence type="ECO:0000256" key="5">
    <source>
        <dbReference type="ARBA" id="ARBA00015623"/>
    </source>
</evidence>
<feature type="transmembrane region" description="Helical" evidence="18">
    <location>
        <begin position="12"/>
        <end position="34"/>
    </location>
</feature>
<comment type="subcellular location">
    <subcellularLocation>
        <location evidence="3">Cell inner membrane</location>
        <topology evidence="3">Multi-pass membrane protein</topology>
    </subcellularLocation>
</comment>
<keyword evidence="13 18" id="KW-0472">Membrane</keyword>
<evidence type="ECO:0000256" key="17">
    <source>
        <dbReference type="ARBA" id="ARBA00033321"/>
    </source>
</evidence>
<dbReference type="PIRSF" id="PIRSF000851">
    <property type="entry name" value="PcS"/>
    <property type="match status" value="1"/>
</dbReference>
<evidence type="ECO:0000256" key="1">
    <source>
        <dbReference type="ARBA" id="ARBA00000958"/>
    </source>
</evidence>
<feature type="transmembrane region" description="Helical" evidence="18">
    <location>
        <begin position="40"/>
        <end position="61"/>
    </location>
</feature>
<keyword evidence="12" id="KW-0443">Lipid metabolism</keyword>
<dbReference type="Proteomes" id="UP001215216">
    <property type="component" value="Chromosome"/>
</dbReference>
<keyword evidence="11 18" id="KW-1133">Transmembrane helix</keyword>
<evidence type="ECO:0000256" key="2">
    <source>
        <dbReference type="ARBA" id="ARBA00001936"/>
    </source>
</evidence>
<evidence type="ECO:0000256" key="13">
    <source>
        <dbReference type="ARBA" id="ARBA00023136"/>
    </source>
</evidence>
<evidence type="ECO:0000256" key="8">
    <source>
        <dbReference type="ARBA" id="ARBA00022519"/>
    </source>
</evidence>
<dbReference type="Gene3D" id="1.20.120.1760">
    <property type="match status" value="1"/>
</dbReference>
<feature type="transmembrane region" description="Helical" evidence="18">
    <location>
        <begin position="184"/>
        <end position="203"/>
    </location>
</feature>
<comment type="cofactor">
    <cofactor evidence="2">
        <name>Mn(2+)</name>
        <dbReference type="ChEBI" id="CHEBI:29035"/>
    </cofactor>
</comment>
<evidence type="ECO:0000256" key="4">
    <source>
        <dbReference type="ARBA" id="ARBA00013195"/>
    </source>
</evidence>
<dbReference type="InterPro" id="IPR026027">
    <property type="entry name" value="PcS"/>
</dbReference>
<evidence type="ECO:0000313" key="20">
    <source>
        <dbReference type="Proteomes" id="UP001215216"/>
    </source>
</evidence>
<evidence type="ECO:0000256" key="18">
    <source>
        <dbReference type="SAM" id="Phobius"/>
    </source>
</evidence>
<evidence type="ECO:0000256" key="7">
    <source>
        <dbReference type="ARBA" id="ARBA00022516"/>
    </source>
</evidence>
<feature type="transmembrane region" description="Helical" evidence="18">
    <location>
        <begin position="101"/>
        <end position="119"/>
    </location>
</feature>
<gene>
    <name evidence="19" type="ORF">P7079_01675</name>
</gene>
<evidence type="ECO:0000256" key="3">
    <source>
        <dbReference type="ARBA" id="ARBA00004429"/>
    </source>
</evidence>
<keyword evidence="20" id="KW-1185">Reference proteome</keyword>
<evidence type="ECO:0000256" key="9">
    <source>
        <dbReference type="ARBA" id="ARBA00022679"/>
    </source>
</evidence>
<accession>A0ABY8FZS8</accession>
<evidence type="ECO:0000256" key="11">
    <source>
        <dbReference type="ARBA" id="ARBA00022989"/>
    </source>
</evidence>
<evidence type="ECO:0000256" key="12">
    <source>
        <dbReference type="ARBA" id="ARBA00023098"/>
    </source>
</evidence>
<protein>
    <recommendedName>
        <fullName evidence="5">Phosphatidylcholine synthase</fullName>
        <ecNumber evidence="4">2.7.8.24</ecNumber>
    </recommendedName>
    <alternativeName>
        <fullName evidence="17">CDP-diglyceride-choline O-phosphatidyltransferase</fullName>
    </alternativeName>
</protein>
<dbReference type="InterPro" id="IPR043130">
    <property type="entry name" value="CDP-OH_PTrfase_TM_dom"/>
</dbReference>
<keyword evidence="10 18" id="KW-0812">Transmembrane</keyword>